<proteinExistence type="predicted"/>
<dbReference type="AlphaFoldDB" id="A0A9W7AFL3"/>
<dbReference type="EMBL" id="BLQM01000162">
    <property type="protein sequence ID" value="GMH70994.1"/>
    <property type="molecule type" value="Genomic_DNA"/>
</dbReference>
<gene>
    <name evidence="1" type="ORF">TL16_g05541</name>
</gene>
<accession>A0A9W7AFL3</accession>
<evidence type="ECO:0000313" key="2">
    <source>
        <dbReference type="Proteomes" id="UP001162640"/>
    </source>
</evidence>
<name>A0A9W7AFL3_9STRA</name>
<organism evidence="1 2">
    <name type="scientific">Triparma laevis f. inornata</name>
    <dbReference type="NCBI Taxonomy" id="1714386"/>
    <lineage>
        <taxon>Eukaryota</taxon>
        <taxon>Sar</taxon>
        <taxon>Stramenopiles</taxon>
        <taxon>Ochrophyta</taxon>
        <taxon>Bolidophyceae</taxon>
        <taxon>Parmales</taxon>
        <taxon>Triparmaceae</taxon>
        <taxon>Triparma</taxon>
    </lineage>
</organism>
<protein>
    <submittedName>
        <fullName evidence="1">Uncharacterized protein</fullName>
    </submittedName>
</protein>
<comment type="caution">
    <text evidence="1">The sequence shown here is derived from an EMBL/GenBank/DDBJ whole genome shotgun (WGS) entry which is preliminary data.</text>
</comment>
<evidence type="ECO:0000313" key="1">
    <source>
        <dbReference type="EMBL" id="GMH70994.1"/>
    </source>
</evidence>
<sequence>MCSINTRRGIGKKSLFIEKAKRLINVVRPNRTVSFVSRRVPANVPVVIREWLRLQGEIETRYSNHNKLEKEPSSV</sequence>
<reference evidence="2" key="1">
    <citation type="journal article" date="2023" name="Commun. Biol.">
        <title>Genome analysis of Parmales, the sister group of diatoms, reveals the evolutionary specialization of diatoms from phago-mixotrophs to photoautotrophs.</title>
        <authorList>
            <person name="Ban H."/>
            <person name="Sato S."/>
            <person name="Yoshikawa S."/>
            <person name="Yamada K."/>
            <person name="Nakamura Y."/>
            <person name="Ichinomiya M."/>
            <person name="Sato N."/>
            <person name="Blanc-Mathieu R."/>
            <person name="Endo H."/>
            <person name="Kuwata A."/>
            <person name="Ogata H."/>
        </authorList>
    </citation>
    <scope>NUCLEOTIDE SEQUENCE [LARGE SCALE GENOMIC DNA]</scope>
</reference>
<dbReference type="Proteomes" id="UP001162640">
    <property type="component" value="Unassembled WGS sequence"/>
</dbReference>